<accession>A0A382FHR6</accession>
<dbReference type="EMBL" id="UINC01049867">
    <property type="protein sequence ID" value="SVB62152.1"/>
    <property type="molecule type" value="Genomic_DNA"/>
</dbReference>
<organism evidence="1">
    <name type="scientific">marine metagenome</name>
    <dbReference type="NCBI Taxonomy" id="408172"/>
    <lineage>
        <taxon>unclassified sequences</taxon>
        <taxon>metagenomes</taxon>
        <taxon>ecological metagenomes</taxon>
    </lineage>
</organism>
<gene>
    <name evidence="1" type="ORF">METZ01_LOCUS215006</name>
</gene>
<protein>
    <recommendedName>
        <fullName evidence="2">Lipoprotein</fullName>
    </recommendedName>
</protein>
<dbReference type="PROSITE" id="PS51257">
    <property type="entry name" value="PROKAR_LIPOPROTEIN"/>
    <property type="match status" value="1"/>
</dbReference>
<proteinExistence type="predicted"/>
<sequence>MKRKLKMLTLSTTTLILGGCATMQGAADSACGSIVLSWLCG</sequence>
<reference evidence="1" key="1">
    <citation type="submission" date="2018-05" db="EMBL/GenBank/DDBJ databases">
        <authorList>
            <person name="Lanie J.A."/>
            <person name="Ng W.-L."/>
            <person name="Kazmierczak K.M."/>
            <person name="Andrzejewski T.M."/>
            <person name="Davidsen T.M."/>
            <person name="Wayne K.J."/>
            <person name="Tettelin H."/>
            <person name="Glass J.I."/>
            <person name="Rusch D."/>
            <person name="Podicherti R."/>
            <person name="Tsui H.-C.T."/>
            <person name="Winkler M.E."/>
        </authorList>
    </citation>
    <scope>NUCLEOTIDE SEQUENCE</scope>
</reference>
<dbReference type="AlphaFoldDB" id="A0A382FHR6"/>
<evidence type="ECO:0008006" key="2">
    <source>
        <dbReference type="Google" id="ProtNLM"/>
    </source>
</evidence>
<name>A0A382FHR6_9ZZZZ</name>
<evidence type="ECO:0000313" key="1">
    <source>
        <dbReference type="EMBL" id="SVB62152.1"/>
    </source>
</evidence>